<sequence>MVTDLKSMLNTWYPLRDEQQWVLATLYRIEGSSYRKLGAMMLISSLGQRLGMLSGGCLEADIQRHAKQVMTSLNSKTITYDATDEDDLTFQLGIGCGGIVHIVLQPVHSNNGYLQLTDMFNALKNKLAGHYLQQISPLAVTGAGLFSPSSSSNDLSLNRKAQLIDMDNSQWLQVAINPSPHLLIVGGGADAIAVYAFAKQLGWMVSIWDSRAANAKRQYFQNADAILRIPPAELKQYCEDNKVDAAILMAHSVELDSQALAALTLSPLKYIGLLGPKHRRAQVFDHAGCNVQDVKAPVFGPVGLNLGGDSPESIALSLISEIHAVLSNKDATSLSNWGN</sequence>
<feature type="domain" description="XdhC- CoxI" evidence="1">
    <location>
        <begin position="16"/>
        <end position="81"/>
    </location>
</feature>
<feature type="domain" description="XdhC Rossmann" evidence="2">
    <location>
        <begin position="182"/>
        <end position="322"/>
    </location>
</feature>
<organism evidence="3 4">
    <name type="scientific">Pseudoalteromonas espejiana</name>
    <dbReference type="NCBI Taxonomy" id="28107"/>
    <lineage>
        <taxon>Bacteria</taxon>
        <taxon>Pseudomonadati</taxon>
        <taxon>Pseudomonadota</taxon>
        <taxon>Gammaproteobacteria</taxon>
        <taxon>Alteromonadales</taxon>
        <taxon>Pseudoalteromonadaceae</taxon>
        <taxon>Pseudoalteromonas</taxon>
    </lineage>
</organism>
<evidence type="ECO:0000313" key="4">
    <source>
        <dbReference type="Proteomes" id="UP000321419"/>
    </source>
</evidence>
<evidence type="ECO:0000259" key="1">
    <source>
        <dbReference type="Pfam" id="PF02625"/>
    </source>
</evidence>
<name>A0A510Y0M8_9GAMM</name>
<dbReference type="Pfam" id="PF02625">
    <property type="entry name" value="XdhC_CoxI"/>
    <property type="match status" value="1"/>
</dbReference>
<dbReference type="AlphaFoldDB" id="A0A510Y0M8"/>
<dbReference type="OrthoDB" id="9815497at2"/>
<keyword evidence="4" id="KW-1185">Reference proteome</keyword>
<reference evidence="3 4" key="1">
    <citation type="submission" date="2019-07" db="EMBL/GenBank/DDBJ databases">
        <title>Whole genome shotgun sequence of Pseudoalteromonas espejiana NBRC 102222.</title>
        <authorList>
            <person name="Hosoyama A."/>
            <person name="Uohara A."/>
            <person name="Ohji S."/>
            <person name="Ichikawa N."/>
        </authorList>
    </citation>
    <scope>NUCLEOTIDE SEQUENCE [LARGE SCALE GENOMIC DNA]</scope>
    <source>
        <strain evidence="3 4">NBRC 102222</strain>
    </source>
</reference>
<comment type="caution">
    <text evidence="3">The sequence shown here is derived from an EMBL/GenBank/DDBJ whole genome shotgun (WGS) entry which is preliminary data.</text>
</comment>
<dbReference type="InterPro" id="IPR027051">
    <property type="entry name" value="XdhC_Rossmann_dom"/>
</dbReference>
<accession>A0A510Y0M8</accession>
<dbReference type="EMBL" id="BJUM01000061">
    <property type="protein sequence ID" value="GEK56885.1"/>
    <property type="molecule type" value="Genomic_DNA"/>
</dbReference>
<dbReference type="InterPro" id="IPR052698">
    <property type="entry name" value="MoCofactor_Util/Proc"/>
</dbReference>
<gene>
    <name evidence="3" type="ORF">PES01_37300</name>
</gene>
<dbReference type="RefSeq" id="WP_089349644.1">
    <property type="nucleotide sequence ID" value="NZ_BJUM01000061.1"/>
</dbReference>
<dbReference type="PANTHER" id="PTHR30388">
    <property type="entry name" value="ALDEHYDE OXIDOREDUCTASE MOLYBDENUM COFACTOR ASSEMBLY PROTEIN"/>
    <property type="match status" value="1"/>
</dbReference>
<evidence type="ECO:0000259" key="2">
    <source>
        <dbReference type="Pfam" id="PF13478"/>
    </source>
</evidence>
<dbReference type="InterPro" id="IPR003777">
    <property type="entry name" value="XdhC_CoxI"/>
</dbReference>
<dbReference type="Pfam" id="PF13478">
    <property type="entry name" value="XdhC_C"/>
    <property type="match status" value="1"/>
</dbReference>
<proteinExistence type="predicted"/>
<protein>
    <submittedName>
        <fullName evidence="3">Xanthine and CO dehydrogenase family maturation factor XdhC/CoxF family protein</fullName>
    </submittedName>
</protein>
<evidence type="ECO:0000313" key="3">
    <source>
        <dbReference type="EMBL" id="GEK56885.1"/>
    </source>
</evidence>
<dbReference type="PANTHER" id="PTHR30388:SF4">
    <property type="entry name" value="MOLYBDENUM COFACTOR INSERTION CHAPERONE PAOD"/>
    <property type="match status" value="1"/>
</dbReference>
<dbReference type="Gene3D" id="3.40.50.720">
    <property type="entry name" value="NAD(P)-binding Rossmann-like Domain"/>
    <property type="match status" value="1"/>
</dbReference>
<dbReference type="Proteomes" id="UP000321419">
    <property type="component" value="Unassembled WGS sequence"/>
</dbReference>